<comment type="caution">
    <text evidence="1">The sequence shown here is derived from an EMBL/GenBank/DDBJ whole genome shotgun (WGS) entry which is preliminary data.</text>
</comment>
<keyword evidence="2" id="KW-1185">Reference proteome</keyword>
<sequence>MVTHCGGFAVINKRQHRLIVRVEAKIGDKGPLYGVFRHGVPCCGQAGHAAGLITGRKIGEYA</sequence>
<reference evidence="2" key="1">
    <citation type="submission" date="2017-11" db="EMBL/GenBank/DDBJ databases">
        <authorList>
            <person name="Watanabe M."/>
            <person name="Kojima H."/>
        </authorList>
    </citation>
    <scope>NUCLEOTIDE SEQUENCE [LARGE SCALE GENOMIC DNA]</scope>
    <source>
        <strain evidence="2">Tokyo 01</strain>
    </source>
</reference>
<dbReference type="Proteomes" id="UP000288096">
    <property type="component" value="Unassembled WGS sequence"/>
</dbReference>
<proteinExistence type="predicted"/>
<protein>
    <submittedName>
        <fullName evidence="1">Uncharacterized protein</fullName>
    </submittedName>
</protein>
<name>A0A401FSN5_9BACT</name>
<reference evidence="2" key="2">
    <citation type="submission" date="2019-01" db="EMBL/GenBank/DDBJ databases">
        <title>Genome sequence of Desulfonema ishimotonii strain Tokyo 01.</title>
        <authorList>
            <person name="Fukui M."/>
        </authorList>
    </citation>
    <scope>NUCLEOTIDE SEQUENCE [LARGE SCALE GENOMIC DNA]</scope>
    <source>
        <strain evidence="2">Tokyo 01</strain>
    </source>
</reference>
<organism evidence="1 2">
    <name type="scientific">Desulfonema ishimotonii</name>
    <dbReference type="NCBI Taxonomy" id="45657"/>
    <lineage>
        <taxon>Bacteria</taxon>
        <taxon>Pseudomonadati</taxon>
        <taxon>Thermodesulfobacteriota</taxon>
        <taxon>Desulfobacteria</taxon>
        <taxon>Desulfobacterales</taxon>
        <taxon>Desulfococcaceae</taxon>
        <taxon>Desulfonema</taxon>
    </lineage>
</organism>
<evidence type="ECO:0000313" key="2">
    <source>
        <dbReference type="Proteomes" id="UP000288096"/>
    </source>
</evidence>
<gene>
    <name evidence="1" type="ORF">DENIS_0921</name>
</gene>
<accession>A0A401FSN5</accession>
<dbReference type="EMBL" id="BEXT01000001">
    <property type="protein sequence ID" value="GBC59979.1"/>
    <property type="molecule type" value="Genomic_DNA"/>
</dbReference>
<evidence type="ECO:0000313" key="1">
    <source>
        <dbReference type="EMBL" id="GBC59979.1"/>
    </source>
</evidence>
<dbReference type="AlphaFoldDB" id="A0A401FSN5"/>